<dbReference type="Pfam" id="PF10326">
    <property type="entry name" value="7TM_GPCR_Str"/>
    <property type="match status" value="1"/>
</dbReference>
<keyword evidence="3" id="KW-1185">Reference proteome</keyword>
<evidence type="ECO:0008006" key="4">
    <source>
        <dbReference type="Google" id="ProtNLM"/>
    </source>
</evidence>
<keyword evidence="1" id="KW-0812">Transmembrane</keyword>
<dbReference type="Proteomes" id="UP000252519">
    <property type="component" value="Unassembled WGS sequence"/>
</dbReference>
<evidence type="ECO:0000313" key="3">
    <source>
        <dbReference type="Proteomes" id="UP000252519"/>
    </source>
</evidence>
<dbReference type="PANTHER" id="PTHR22943:SF248">
    <property type="entry name" value="SEVEN TM RECEPTOR"/>
    <property type="match status" value="1"/>
</dbReference>
<dbReference type="InterPro" id="IPR019428">
    <property type="entry name" value="7TM_GPCR_serpentine_rcpt_Str"/>
</dbReference>
<reference evidence="2 3" key="1">
    <citation type="submission" date="2014-10" db="EMBL/GenBank/DDBJ databases">
        <title>Draft genome of the hookworm Ancylostoma caninum.</title>
        <authorList>
            <person name="Mitreva M."/>
        </authorList>
    </citation>
    <scope>NUCLEOTIDE SEQUENCE [LARGE SCALE GENOMIC DNA]</scope>
    <source>
        <strain evidence="2 3">Baltimore</strain>
    </source>
</reference>
<dbReference type="OrthoDB" id="5868335at2759"/>
<organism evidence="2 3">
    <name type="scientific">Ancylostoma caninum</name>
    <name type="common">Dog hookworm</name>
    <dbReference type="NCBI Taxonomy" id="29170"/>
    <lineage>
        <taxon>Eukaryota</taxon>
        <taxon>Metazoa</taxon>
        <taxon>Ecdysozoa</taxon>
        <taxon>Nematoda</taxon>
        <taxon>Chromadorea</taxon>
        <taxon>Rhabditida</taxon>
        <taxon>Rhabditina</taxon>
        <taxon>Rhabditomorpha</taxon>
        <taxon>Strongyloidea</taxon>
        <taxon>Ancylostomatidae</taxon>
        <taxon>Ancylostomatinae</taxon>
        <taxon>Ancylostoma</taxon>
    </lineage>
</organism>
<protein>
    <recommendedName>
        <fullName evidence="4">G-protein coupled receptors family 1 profile domain-containing protein</fullName>
    </recommendedName>
</protein>
<keyword evidence="1" id="KW-0472">Membrane</keyword>
<evidence type="ECO:0000256" key="1">
    <source>
        <dbReference type="SAM" id="Phobius"/>
    </source>
</evidence>
<gene>
    <name evidence="2" type="ORF">ANCCAN_23355</name>
</gene>
<comment type="caution">
    <text evidence="2">The sequence shown here is derived from an EMBL/GenBank/DDBJ whole genome shotgun (WGS) entry which is preliminary data.</text>
</comment>
<accession>A0A368FJ23</accession>
<name>A0A368FJ23_ANCCA</name>
<sequence>MFILLLIQAVCPIIFLHIPSAASLLFLFTGLQTSPAATYTIAVTNALYPFFNPLIVVVFVRDYRTFSLNKLRVLLNKLRAAPKQVNATIMYGKQ</sequence>
<evidence type="ECO:0000313" key="2">
    <source>
        <dbReference type="EMBL" id="RCN30870.1"/>
    </source>
</evidence>
<feature type="transmembrane region" description="Helical" evidence="1">
    <location>
        <begin position="37"/>
        <end position="60"/>
    </location>
</feature>
<proteinExistence type="predicted"/>
<dbReference type="EMBL" id="JOJR01001444">
    <property type="protein sequence ID" value="RCN30870.1"/>
    <property type="molecule type" value="Genomic_DNA"/>
</dbReference>
<keyword evidence="1" id="KW-1133">Transmembrane helix</keyword>
<dbReference type="PANTHER" id="PTHR22943">
    <property type="entry name" value="7-TRANSMEMBRANE DOMAIN RECEPTOR C.ELEGANS"/>
    <property type="match status" value="1"/>
</dbReference>
<dbReference type="AlphaFoldDB" id="A0A368FJ23"/>